<comment type="caution">
    <text evidence="1">The sequence shown here is derived from an EMBL/GenBank/DDBJ whole genome shotgun (WGS) entry which is preliminary data.</text>
</comment>
<accession>A0ABT6Q5Y5</accession>
<dbReference type="RefSeq" id="WP_281461442.1">
    <property type="nucleotide sequence ID" value="NZ_JASBAN010000001.1"/>
</dbReference>
<reference evidence="1" key="1">
    <citation type="submission" date="2023-05" db="EMBL/GenBank/DDBJ databases">
        <title>Whole genome sequence of Commensalibacter sp.</title>
        <authorList>
            <person name="Charoenyingcharoen P."/>
            <person name="Yukphan P."/>
        </authorList>
    </citation>
    <scope>NUCLEOTIDE SEQUENCE</scope>
    <source>
        <strain evidence="1">TBRC 10068</strain>
    </source>
</reference>
<dbReference type="Gene3D" id="2.60.40.4150">
    <property type="entry name" value="Type VI secretion system, lipoprotein SciN"/>
    <property type="match status" value="1"/>
</dbReference>
<keyword evidence="1" id="KW-0449">Lipoprotein</keyword>
<dbReference type="InterPro" id="IPR038706">
    <property type="entry name" value="Type_VI_SciN-like_sf"/>
</dbReference>
<keyword evidence="2" id="KW-1185">Reference proteome</keyword>
<gene>
    <name evidence="1" type="primary">tssJ</name>
    <name evidence="1" type="ORF">QJV33_00335</name>
</gene>
<dbReference type="PROSITE" id="PS51257">
    <property type="entry name" value="PROKAR_LIPOPROTEIN"/>
    <property type="match status" value="1"/>
</dbReference>
<dbReference type="EMBL" id="JASBAN010000001">
    <property type="protein sequence ID" value="MDI2111750.1"/>
    <property type="molecule type" value="Genomic_DNA"/>
</dbReference>
<sequence>MYINKQKLLGLGVCLLILSGCSSSKKDVQQASVNEPKKARHIKELYLQFNTDKELNLNQDKQPLSVMVRIYQFKDNQAFLQSNYKELLKEKNNDIKQNTLNQYDIILKPNEKILLHRPLEKDSIYIAIVAFFRNPDLEKNNWKIIIRRDYLFKKKPRIIEISSNKLSLEPTKKELKAQGKK</sequence>
<dbReference type="Pfam" id="PF12790">
    <property type="entry name" value="T6SS-SciN"/>
    <property type="match status" value="1"/>
</dbReference>
<proteinExistence type="predicted"/>
<evidence type="ECO:0000313" key="2">
    <source>
        <dbReference type="Proteomes" id="UP001431775"/>
    </source>
</evidence>
<name>A0ABT6Q5Y5_9PROT</name>
<dbReference type="PANTHER" id="PTHR37625">
    <property type="entry name" value="OUTER MEMBRANE LIPOPROTEIN-RELATED"/>
    <property type="match status" value="1"/>
</dbReference>
<dbReference type="InterPro" id="IPR017734">
    <property type="entry name" value="T6SS_SciN"/>
</dbReference>
<dbReference type="PANTHER" id="PTHR37625:SF4">
    <property type="entry name" value="OUTER MEMBRANE LIPOPROTEIN"/>
    <property type="match status" value="1"/>
</dbReference>
<organism evidence="1 2">
    <name type="scientific">Commensalibacter nepenthis</name>
    <dbReference type="NCBI Taxonomy" id="3043872"/>
    <lineage>
        <taxon>Bacteria</taxon>
        <taxon>Pseudomonadati</taxon>
        <taxon>Pseudomonadota</taxon>
        <taxon>Alphaproteobacteria</taxon>
        <taxon>Acetobacterales</taxon>
        <taxon>Acetobacteraceae</taxon>
    </lineage>
</organism>
<dbReference type="Proteomes" id="UP001431775">
    <property type="component" value="Unassembled WGS sequence"/>
</dbReference>
<evidence type="ECO:0000313" key="1">
    <source>
        <dbReference type="EMBL" id="MDI2111750.1"/>
    </source>
</evidence>
<dbReference type="NCBIfam" id="TIGR03352">
    <property type="entry name" value="VI_chp_3"/>
    <property type="match status" value="1"/>
</dbReference>
<protein>
    <submittedName>
        <fullName evidence="1">Type VI secretion system lipoprotein TssJ</fullName>
    </submittedName>
</protein>